<dbReference type="SMART" id="SM00507">
    <property type="entry name" value="HNHc"/>
    <property type="match status" value="1"/>
</dbReference>
<dbReference type="Pfam" id="PF02720">
    <property type="entry name" value="DUF222"/>
    <property type="match status" value="1"/>
</dbReference>
<dbReference type="InterPro" id="IPR003615">
    <property type="entry name" value="HNH_nuc"/>
</dbReference>
<dbReference type="CDD" id="cd00085">
    <property type="entry name" value="HNHc"/>
    <property type="match status" value="1"/>
</dbReference>
<feature type="compositionally biased region" description="Basic and acidic residues" evidence="1">
    <location>
        <begin position="495"/>
        <end position="514"/>
    </location>
</feature>
<evidence type="ECO:0000313" key="3">
    <source>
        <dbReference type="EMBL" id="GJF09660.1"/>
    </source>
</evidence>
<name>A0ABQ4V4M6_9MYCO</name>
<sequence>MSEGFGKIESMFDHPFPDADHLAALSDAELIDAAGGWARAENSACAHKLAVMAEIFARRTGLPAGERELWWIDPEAAVVAELAAAQNVTRSMALHQTHRGVALRDRLPRVAALFRAGLISEMLVRTIVFRTDLIDDDAAMAAVDAELAAQITAWGAKSIVKTEQAIDALVDRHDPGALRRSRESAGSRDVTIGSPADAPGFTSVWARLYAPDAAIIEKCVREMAYCVCERDPRSAGERRADALTALVAGGALACQCGADDCEVAGRGDAPAKNTVIYVIADARQPEQRQPTDEVPGDESEARVGEACATRLGALAPAFVFGAGIVPPALLGGMLDRARFRSITHPGQATPEAGYTPSRALADFVRCRDLTCRFPGCDNAATEADIDHTVPYPVGPTHASNLKILCRFHHLLKTFWNGDGGWQDRQLPDGTVIWTSPTGHTYTTQPGGAALFPALSPPTRELWDGDPPTIDEDNRRGAMMPRRRHSRAANRSRAVAAERRLNDDHVAERNRPPPF</sequence>
<organism evidence="3 4">
    <name type="scientific">Mycolicibacterium cyprinidarum</name>
    <dbReference type="NCBI Taxonomy" id="2860311"/>
    <lineage>
        <taxon>Bacteria</taxon>
        <taxon>Bacillati</taxon>
        <taxon>Actinomycetota</taxon>
        <taxon>Actinomycetes</taxon>
        <taxon>Mycobacteriales</taxon>
        <taxon>Mycobacteriaceae</taxon>
        <taxon>Mycolicibacterium</taxon>
    </lineage>
</organism>
<evidence type="ECO:0000256" key="1">
    <source>
        <dbReference type="SAM" id="MobiDB-lite"/>
    </source>
</evidence>
<evidence type="ECO:0000259" key="2">
    <source>
        <dbReference type="SMART" id="SM00507"/>
    </source>
</evidence>
<comment type="caution">
    <text evidence="3">The sequence shown here is derived from an EMBL/GenBank/DDBJ whole genome shotgun (WGS) entry which is preliminary data.</text>
</comment>
<dbReference type="EMBL" id="BPRH01000472">
    <property type="protein sequence ID" value="GJF09660.1"/>
    <property type="molecule type" value="Genomic_DNA"/>
</dbReference>
<feature type="region of interest" description="Disordered" evidence="1">
    <location>
        <begin position="458"/>
        <end position="514"/>
    </location>
</feature>
<feature type="compositionally biased region" description="Basic residues" evidence="1">
    <location>
        <begin position="480"/>
        <end position="489"/>
    </location>
</feature>
<keyword evidence="4" id="KW-1185">Reference proteome</keyword>
<accession>A0ABQ4V4M6</accession>
<reference evidence="3 4" key="1">
    <citation type="submission" date="2021-08" db="EMBL/GenBank/DDBJ databases">
        <title>Draft genome sequence of Mycolicibacterium sp. NGTWS1702 strain.</title>
        <authorList>
            <person name="Matsumoto M."/>
            <person name="Tang B.C.C."/>
            <person name="Machida Y."/>
            <person name="Matoyama H."/>
            <person name="Kishihara T."/>
            <person name="Sato S."/>
            <person name="Kondo I."/>
            <person name="Sano M."/>
            <person name="Kato G."/>
        </authorList>
    </citation>
    <scope>NUCLEOTIDE SEQUENCE [LARGE SCALE GENOMIC DNA]</scope>
    <source>
        <strain evidence="3 4">NGTWSNA01</strain>
    </source>
</reference>
<evidence type="ECO:0000313" key="4">
    <source>
        <dbReference type="Proteomes" id="UP001060504"/>
    </source>
</evidence>
<feature type="domain" description="HNH nuclease" evidence="2">
    <location>
        <begin position="359"/>
        <end position="410"/>
    </location>
</feature>
<protein>
    <recommendedName>
        <fullName evidence="2">HNH nuclease domain-containing protein</fullName>
    </recommendedName>
</protein>
<dbReference type="InterPro" id="IPR003870">
    <property type="entry name" value="DUF222"/>
</dbReference>
<proteinExistence type="predicted"/>
<gene>
    <name evidence="3" type="ORF">NGTWS1702_04250</name>
</gene>
<dbReference type="Proteomes" id="UP001060504">
    <property type="component" value="Unassembled WGS sequence"/>
</dbReference>